<dbReference type="GO" id="GO:0005829">
    <property type="term" value="C:cytosol"/>
    <property type="evidence" value="ECO:0007669"/>
    <property type="project" value="TreeGrafter"/>
</dbReference>
<accession>A0A4R6VQP9</accession>
<dbReference type="InterPro" id="IPR011576">
    <property type="entry name" value="Pyridox_Oxase_N"/>
</dbReference>
<gene>
    <name evidence="3" type="ORF">EV188_10192</name>
</gene>
<keyword evidence="4" id="KW-1185">Reference proteome</keyword>
<dbReference type="SUPFAM" id="SSF50475">
    <property type="entry name" value="FMN-binding split barrel"/>
    <property type="match status" value="1"/>
</dbReference>
<keyword evidence="1" id="KW-0560">Oxidoreductase</keyword>
<dbReference type="GO" id="GO:0070967">
    <property type="term" value="F:coenzyme F420 binding"/>
    <property type="evidence" value="ECO:0007669"/>
    <property type="project" value="TreeGrafter"/>
</dbReference>
<sequence>MAIRVANIKDVSQGVQPGQFTVGDRHAVGHLGELDDTYRQLLDRPVTATVAVLGSDGLPNLTPVWFDYEGELVLLNLAHHRKKVDWLRANPHATFLLMNPDDPYHWLSIKTTVHREIAEDHPTDGQRVTDQLNKIWRKYTGDDGEYGLRDASVNESRILFELSVDKIATFGVPPT</sequence>
<dbReference type="Pfam" id="PF01243">
    <property type="entry name" value="PNPOx_N"/>
    <property type="match status" value="1"/>
</dbReference>
<comment type="caution">
    <text evidence="3">The sequence shown here is derived from an EMBL/GenBank/DDBJ whole genome shotgun (WGS) entry which is preliminary data.</text>
</comment>
<evidence type="ECO:0000313" key="4">
    <source>
        <dbReference type="Proteomes" id="UP000295705"/>
    </source>
</evidence>
<evidence type="ECO:0000259" key="2">
    <source>
        <dbReference type="Pfam" id="PF01243"/>
    </source>
</evidence>
<dbReference type="AlphaFoldDB" id="A0A4R6VQP9"/>
<dbReference type="InterPro" id="IPR052019">
    <property type="entry name" value="F420H2_bilvrd_red/Heme_oxyg"/>
</dbReference>
<dbReference type="GO" id="GO:0016627">
    <property type="term" value="F:oxidoreductase activity, acting on the CH-CH group of donors"/>
    <property type="evidence" value="ECO:0007669"/>
    <property type="project" value="TreeGrafter"/>
</dbReference>
<dbReference type="Proteomes" id="UP000295705">
    <property type="component" value="Unassembled WGS sequence"/>
</dbReference>
<evidence type="ECO:0000313" key="3">
    <source>
        <dbReference type="EMBL" id="TDQ64844.1"/>
    </source>
</evidence>
<organism evidence="3 4">
    <name type="scientific">Actinomycetospora succinea</name>
    <dbReference type="NCBI Taxonomy" id="663603"/>
    <lineage>
        <taxon>Bacteria</taxon>
        <taxon>Bacillati</taxon>
        <taxon>Actinomycetota</taxon>
        <taxon>Actinomycetes</taxon>
        <taxon>Pseudonocardiales</taxon>
        <taxon>Pseudonocardiaceae</taxon>
        <taxon>Actinomycetospora</taxon>
    </lineage>
</organism>
<dbReference type="RefSeq" id="WP_166659658.1">
    <property type="nucleotide sequence ID" value="NZ_BAABHR010000015.1"/>
</dbReference>
<evidence type="ECO:0000256" key="1">
    <source>
        <dbReference type="ARBA" id="ARBA00023002"/>
    </source>
</evidence>
<proteinExistence type="predicted"/>
<dbReference type="PANTHER" id="PTHR35176">
    <property type="entry name" value="HEME OXYGENASE HI_0854-RELATED"/>
    <property type="match status" value="1"/>
</dbReference>
<dbReference type="Gene3D" id="2.30.110.10">
    <property type="entry name" value="Electron Transport, Fmn-binding Protein, Chain A"/>
    <property type="match status" value="1"/>
</dbReference>
<protein>
    <submittedName>
        <fullName evidence="3">PPOX class probable F420-dependent enzyme</fullName>
    </submittedName>
</protein>
<dbReference type="EMBL" id="SNYO01000001">
    <property type="protein sequence ID" value="TDQ64844.1"/>
    <property type="molecule type" value="Genomic_DNA"/>
</dbReference>
<feature type="domain" description="Pyridoxamine 5'-phosphate oxidase N-terminal" evidence="2">
    <location>
        <begin position="34"/>
        <end position="168"/>
    </location>
</feature>
<name>A0A4R6VQP9_9PSEU</name>
<dbReference type="PANTHER" id="PTHR35176:SF6">
    <property type="entry name" value="HEME OXYGENASE HI_0854-RELATED"/>
    <property type="match status" value="1"/>
</dbReference>
<dbReference type="InterPro" id="IPR012349">
    <property type="entry name" value="Split_barrel_FMN-bd"/>
</dbReference>
<reference evidence="3 4" key="1">
    <citation type="submission" date="2019-03" db="EMBL/GenBank/DDBJ databases">
        <title>Genomic Encyclopedia of Type Strains, Phase IV (KMG-IV): sequencing the most valuable type-strain genomes for metagenomic binning, comparative biology and taxonomic classification.</title>
        <authorList>
            <person name="Goeker M."/>
        </authorList>
    </citation>
    <scope>NUCLEOTIDE SEQUENCE [LARGE SCALE GENOMIC DNA]</scope>
    <source>
        <strain evidence="3 4">DSM 45775</strain>
    </source>
</reference>